<dbReference type="Pfam" id="PF01923">
    <property type="entry name" value="Cob_adeno_trans"/>
    <property type="match status" value="1"/>
</dbReference>
<feature type="domain" description="Cobalamin adenosyltransferase-like" evidence="4">
    <location>
        <begin position="3"/>
        <end position="55"/>
    </location>
</feature>
<protein>
    <recommendedName>
        <fullName evidence="4">Cobalamin adenosyltransferase-like domain-containing protein</fullName>
    </recommendedName>
</protein>
<accession>A0A383A787</accession>
<dbReference type="AlphaFoldDB" id="A0A383A787"/>
<evidence type="ECO:0000259" key="4">
    <source>
        <dbReference type="Pfam" id="PF01923"/>
    </source>
</evidence>
<dbReference type="SUPFAM" id="SSF89028">
    <property type="entry name" value="Cobalamin adenosyltransferase-like"/>
    <property type="match status" value="1"/>
</dbReference>
<dbReference type="Gene3D" id="1.20.1200.10">
    <property type="entry name" value="Cobalamin adenosyltransferase-like"/>
    <property type="match status" value="1"/>
</dbReference>
<proteinExistence type="predicted"/>
<keyword evidence="3" id="KW-0067">ATP-binding</keyword>
<dbReference type="EMBL" id="UINC01189669">
    <property type="protein sequence ID" value="SVE03463.1"/>
    <property type="molecule type" value="Genomic_DNA"/>
</dbReference>
<evidence type="ECO:0000313" key="5">
    <source>
        <dbReference type="EMBL" id="SVE03463.1"/>
    </source>
</evidence>
<dbReference type="InterPro" id="IPR036451">
    <property type="entry name" value="CblAdoTrfase-like_sf"/>
</dbReference>
<name>A0A383A787_9ZZZZ</name>
<gene>
    <name evidence="5" type="ORF">METZ01_LOCUS456317</name>
</gene>
<feature type="non-terminal residue" evidence="5">
    <location>
        <position position="59"/>
    </location>
</feature>
<keyword evidence="2" id="KW-0547">Nucleotide-binding</keyword>
<reference evidence="5" key="1">
    <citation type="submission" date="2018-05" db="EMBL/GenBank/DDBJ databases">
        <authorList>
            <person name="Lanie J.A."/>
            <person name="Ng W.-L."/>
            <person name="Kazmierczak K.M."/>
            <person name="Andrzejewski T.M."/>
            <person name="Davidsen T.M."/>
            <person name="Wayne K.J."/>
            <person name="Tettelin H."/>
            <person name="Glass J.I."/>
            <person name="Rusch D."/>
            <person name="Podicherti R."/>
            <person name="Tsui H.-C.T."/>
            <person name="Winkler M.E."/>
        </authorList>
    </citation>
    <scope>NUCLEOTIDE SEQUENCE</scope>
</reference>
<organism evidence="5">
    <name type="scientific">marine metagenome</name>
    <dbReference type="NCBI Taxonomy" id="408172"/>
    <lineage>
        <taxon>unclassified sequences</taxon>
        <taxon>metagenomes</taxon>
        <taxon>ecological metagenomes</taxon>
    </lineage>
</organism>
<dbReference type="InterPro" id="IPR016030">
    <property type="entry name" value="CblAdoTrfase-like"/>
</dbReference>
<dbReference type="InterPro" id="IPR029499">
    <property type="entry name" value="PduO-typ"/>
</dbReference>
<evidence type="ECO:0000256" key="3">
    <source>
        <dbReference type="ARBA" id="ARBA00022840"/>
    </source>
</evidence>
<evidence type="ECO:0000256" key="2">
    <source>
        <dbReference type="ARBA" id="ARBA00022741"/>
    </source>
</evidence>
<evidence type="ECO:0000256" key="1">
    <source>
        <dbReference type="ARBA" id="ARBA00022679"/>
    </source>
</evidence>
<dbReference type="PANTHER" id="PTHR12213">
    <property type="entry name" value="CORRINOID ADENOSYLTRANSFERASE"/>
    <property type="match status" value="1"/>
</dbReference>
<sequence length="59" mass="6456">MKIYTKSGDQGETGLFFGGRVPKSDARCEAYGEADSVVSYMGLARALCLDKDNKELLLH</sequence>
<dbReference type="PANTHER" id="PTHR12213:SF0">
    <property type="entry name" value="CORRINOID ADENOSYLTRANSFERASE MMAB"/>
    <property type="match status" value="1"/>
</dbReference>
<dbReference type="GO" id="GO:0008817">
    <property type="term" value="F:corrinoid adenosyltransferase activity"/>
    <property type="evidence" value="ECO:0007669"/>
    <property type="project" value="TreeGrafter"/>
</dbReference>
<keyword evidence="1" id="KW-0808">Transferase</keyword>
<dbReference type="GO" id="GO:0005524">
    <property type="term" value="F:ATP binding"/>
    <property type="evidence" value="ECO:0007669"/>
    <property type="project" value="UniProtKB-KW"/>
</dbReference>